<sequence>MGAQRQRYAIRKFVIIGLYILLLCIFPNTHEGLGNMVKGRIPSKIHKKTSIQKTKSAAKPTRKRSFTGHKHTRGKTTSGKKGKLSKSQKKKKSYLRKKQKRAKPSRRHKKNERRKFRRELGSHQKRNFSIRDRRKVREGLLKEVNNPKLRNAIIALYKKNAKIGDGGSMDAYRHERKTGLPVGGKKHYKKLLNRRANLIKITKEQKLSPRERKIAAKLIRNINSGLAGR</sequence>
<organism evidence="3 4">
    <name type="scientific">Agaribacillus aureus</name>
    <dbReference type="NCBI Taxonomy" id="3051825"/>
    <lineage>
        <taxon>Bacteria</taxon>
        <taxon>Pseudomonadati</taxon>
        <taxon>Bacteroidota</taxon>
        <taxon>Cytophagia</taxon>
        <taxon>Cytophagales</taxon>
        <taxon>Splendidivirgaceae</taxon>
        <taxon>Agaribacillus</taxon>
    </lineage>
</organism>
<evidence type="ECO:0000313" key="3">
    <source>
        <dbReference type="EMBL" id="MDN5214698.1"/>
    </source>
</evidence>
<keyword evidence="2" id="KW-0812">Transmembrane</keyword>
<feature type="compositionally biased region" description="Basic residues" evidence="1">
    <location>
        <begin position="60"/>
        <end position="128"/>
    </location>
</feature>
<name>A0ABT8LEH4_9BACT</name>
<dbReference type="EMBL" id="JAUJEB010000005">
    <property type="protein sequence ID" value="MDN5214698.1"/>
    <property type="molecule type" value="Genomic_DNA"/>
</dbReference>
<keyword evidence="2" id="KW-0472">Membrane</keyword>
<dbReference type="Proteomes" id="UP001172083">
    <property type="component" value="Unassembled WGS sequence"/>
</dbReference>
<keyword evidence="2" id="KW-1133">Transmembrane helix</keyword>
<keyword evidence="4" id="KW-1185">Reference proteome</keyword>
<feature type="transmembrane region" description="Helical" evidence="2">
    <location>
        <begin position="12"/>
        <end position="30"/>
    </location>
</feature>
<accession>A0ABT8LEH4</accession>
<evidence type="ECO:0000256" key="2">
    <source>
        <dbReference type="SAM" id="Phobius"/>
    </source>
</evidence>
<dbReference type="RefSeq" id="WP_346760038.1">
    <property type="nucleotide sequence ID" value="NZ_JAUJEB010000005.1"/>
</dbReference>
<evidence type="ECO:0000256" key="1">
    <source>
        <dbReference type="SAM" id="MobiDB-lite"/>
    </source>
</evidence>
<reference evidence="3" key="1">
    <citation type="submission" date="2023-06" db="EMBL/GenBank/DDBJ databases">
        <title>Genomic of Agaribacillus aureum.</title>
        <authorList>
            <person name="Wang G."/>
        </authorList>
    </citation>
    <scope>NUCLEOTIDE SEQUENCE</scope>
    <source>
        <strain evidence="3">BMA12</strain>
    </source>
</reference>
<proteinExistence type="predicted"/>
<feature type="region of interest" description="Disordered" evidence="1">
    <location>
        <begin position="44"/>
        <end position="128"/>
    </location>
</feature>
<protein>
    <submittedName>
        <fullName evidence="3">Uncharacterized protein</fullName>
    </submittedName>
</protein>
<comment type="caution">
    <text evidence="3">The sequence shown here is derived from an EMBL/GenBank/DDBJ whole genome shotgun (WGS) entry which is preliminary data.</text>
</comment>
<evidence type="ECO:0000313" key="4">
    <source>
        <dbReference type="Proteomes" id="UP001172083"/>
    </source>
</evidence>
<gene>
    <name evidence="3" type="ORF">QQ020_21650</name>
</gene>